<dbReference type="Pfam" id="PF00072">
    <property type="entry name" value="Response_reg"/>
    <property type="match status" value="1"/>
</dbReference>
<dbReference type="CDD" id="cd00383">
    <property type="entry name" value="trans_reg_C"/>
    <property type="match status" value="1"/>
</dbReference>
<evidence type="ECO:0000313" key="12">
    <source>
        <dbReference type="Proteomes" id="UP001597362"/>
    </source>
</evidence>
<keyword evidence="5" id="KW-0804">Transcription</keyword>
<reference evidence="12" key="1">
    <citation type="journal article" date="2019" name="Int. J. Syst. Evol. Microbiol.">
        <title>The Global Catalogue of Microorganisms (GCM) 10K type strain sequencing project: providing services to taxonomists for standard genome sequencing and annotation.</title>
        <authorList>
            <consortium name="The Broad Institute Genomics Platform"/>
            <consortium name="The Broad Institute Genome Sequencing Center for Infectious Disease"/>
            <person name="Wu L."/>
            <person name="Ma J."/>
        </authorList>
    </citation>
    <scope>NUCLEOTIDE SEQUENCE [LARGE SCALE GENOMIC DNA]</scope>
    <source>
        <strain evidence="12">GH52</strain>
    </source>
</reference>
<evidence type="ECO:0000256" key="2">
    <source>
        <dbReference type="ARBA" id="ARBA00023012"/>
    </source>
</evidence>
<evidence type="ECO:0000256" key="7">
    <source>
        <dbReference type="PROSITE-ProRule" id="PRU01091"/>
    </source>
</evidence>
<dbReference type="SMART" id="SM00862">
    <property type="entry name" value="Trans_reg_C"/>
    <property type="match status" value="1"/>
</dbReference>
<dbReference type="InterPro" id="IPR011006">
    <property type="entry name" value="CheY-like_superfamily"/>
</dbReference>
<evidence type="ECO:0000256" key="4">
    <source>
        <dbReference type="ARBA" id="ARBA00023125"/>
    </source>
</evidence>
<feature type="domain" description="OmpR/PhoB-type" evidence="10">
    <location>
        <begin position="126"/>
        <end position="226"/>
    </location>
</feature>
<proteinExistence type="predicted"/>
<evidence type="ECO:0000256" key="1">
    <source>
        <dbReference type="ARBA" id="ARBA00022553"/>
    </source>
</evidence>
<dbReference type="InterPro" id="IPR001867">
    <property type="entry name" value="OmpR/PhoB-type_DNA-bd"/>
</dbReference>
<dbReference type="InterPro" id="IPR001789">
    <property type="entry name" value="Sig_transdc_resp-reg_receiver"/>
</dbReference>
<feature type="DNA-binding region" description="OmpR/PhoB-type" evidence="7">
    <location>
        <begin position="126"/>
        <end position="226"/>
    </location>
</feature>
<evidence type="ECO:0000259" key="10">
    <source>
        <dbReference type="PROSITE" id="PS51755"/>
    </source>
</evidence>
<evidence type="ECO:0000256" key="6">
    <source>
        <dbReference type="PROSITE-ProRule" id="PRU00169"/>
    </source>
</evidence>
<comment type="caution">
    <text evidence="11">The sequence shown here is derived from an EMBL/GenBank/DDBJ whole genome shotgun (WGS) entry which is preliminary data.</text>
</comment>
<evidence type="ECO:0000259" key="9">
    <source>
        <dbReference type="PROSITE" id="PS50110"/>
    </source>
</evidence>
<gene>
    <name evidence="11" type="ORF">ACFSJH_15420</name>
</gene>
<sequence>MNVMIIDDEARMLDLIELFLSPEGYSCLKYTDAQQALQQLRITDVDLVILDIMMPFISGWEVCQEIRQFSNVPILMLTARKQLEDVVKGLKVGADDYMTKPFEEEELLARLAALLRRAQHYEKNKNDVIQRGEYRLNLAEYTLHYQSSQLVLTQKEFKMLETLMTEPKKIFTREQLFEQVWGLESMTELRTIDSHVRNLRDKLKRHHIAMTDVLLTVWGVGYRWQE</sequence>
<dbReference type="Gene3D" id="3.40.50.2300">
    <property type="match status" value="1"/>
</dbReference>
<dbReference type="InterPro" id="IPR036388">
    <property type="entry name" value="WH-like_DNA-bd_sf"/>
</dbReference>
<dbReference type="Pfam" id="PF00486">
    <property type="entry name" value="Trans_reg_C"/>
    <property type="match status" value="1"/>
</dbReference>
<protein>
    <submittedName>
        <fullName evidence="11">Response regulator transcription factor</fullName>
    </submittedName>
</protein>
<dbReference type="PROSITE" id="PS50110">
    <property type="entry name" value="RESPONSE_REGULATORY"/>
    <property type="match status" value="1"/>
</dbReference>
<dbReference type="InterPro" id="IPR039420">
    <property type="entry name" value="WalR-like"/>
</dbReference>
<feature type="coiled-coil region" evidence="8">
    <location>
        <begin position="104"/>
        <end position="131"/>
    </location>
</feature>
<keyword evidence="3" id="KW-0805">Transcription regulation</keyword>
<evidence type="ECO:0000256" key="3">
    <source>
        <dbReference type="ARBA" id="ARBA00023015"/>
    </source>
</evidence>
<dbReference type="CDD" id="cd17574">
    <property type="entry name" value="REC_OmpR"/>
    <property type="match status" value="1"/>
</dbReference>
<evidence type="ECO:0000313" key="11">
    <source>
        <dbReference type="EMBL" id="MFD2117119.1"/>
    </source>
</evidence>
<keyword evidence="2" id="KW-0902">Two-component regulatory system</keyword>
<keyword evidence="1 6" id="KW-0597">Phosphoprotein</keyword>
<dbReference type="PANTHER" id="PTHR48111:SF73">
    <property type="entry name" value="ALKALINE PHOSPHATASE SYNTHESIS TRANSCRIPTIONAL REGULATORY PROTEIN PHOP"/>
    <property type="match status" value="1"/>
</dbReference>
<dbReference type="Gene3D" id="1.10.10.10">
    <property type="entry name" value="Winged helix-like DNA-binding domain superfamily/Winged helix DNA-binding domain"/>
    <property type="match status" value="1"/>
</dbReference>
<dbReference type="PROSITE" id="PS51755">
    <property type="entry name" value="OMPR_PHOB"/>
    <property type="match status" value="1"/>
</dbReference>
<dbReference type="Proteomes" id="UP001597362">
    <property type="component" value="Unassembled WGS sequence"/>
</dbReference>
<organism evidence="11 12">
    <name type="scientific">Paenibacillus yanchengensis</name>
    <dbReference type="NCBI Taxonomy" id="2035833"/>
    <lineage>
        <taxon>Bacteria</taxon>
        <taxon>Bacillati</taxon>
        <taxon>Bacillota</taxon>
        <taxon>Bacilli</taxon>
        <taxon>Bacillales</taxon>
        <taxon>Paenibacillaceae</taxon>
        <taxon>Paenibacillus</taxon>
    </lineage>
</organism>
<evidence type="ECO:0000256" key="8">
    <source>
        <dbReference type="SAM" id="Coils"/>
    </source>
</evidence>
<dbReference type="PANTHER" id="PTHR48111">
    <property type="entry name" value="REGULATOR OF RPOS"/>
    <property type="match status" value="1"/>
</dbReference>
<feature type="domain" description="Response regulatory" evidence="9">
    <location>
        <begin position="2"/>
        <end position="115"/>
    </location>
</feature>
<dbReference type="SUPFAM" id="SSF52172">
    <property type="entry name" value="CheY-like"/>
    <property type="match status" value="1"/>
</dbReference>
<dbReference type="RefSeq" id="WP_377773979.1">
    <property type="nucleotide sequence ID" value="NZ_JBHUHO010000034.1"/>
</dbReference>
<evidence type="ECO:0000256" key="5">
    <source>
        <dbReference type="ARBA" id="ARBA00023163"/>
    </source>
</evidence>
<name>A0ABW4YNQ3_9BACL</name>
<keyword evidence="12" id="KW-1185">Reference proteome</keyword>
<keyword evidence="8" id="KW-0175">Coiled coil</keyword>
<feature type="modified residue" description="4-aspartylphosphate" evidence="6">
    <location>
        <position position="51"/>
    </location>
</feature>
<accession>A0ABW4YNQ3</accession>
<keyword evidence="4 7" id="KW-0238">DNA-binding</keyword>
<dbReference type="Gene3D" id="6.10.250.690">
    <property type="match status" value="1"/>
</dbReference>
<dbReference type="SMART" id="SM00448">
    <property type="entry name" value="REC"/>
    <property type="match status" value="1"/>
</dbReference>
<dbReference type="EMBL" id="JBHUHO010000034">
    <property type="protein sequence ID" value="MFD2117119.1"/>
    <property type="molecule type" value="Genomic_DNA"/>
</dbReference>